<dbReference type="EMBL" id="AP014961">
    <property type="protein sequence ID" value="BAS92182.1"/>
    <property type="molecule type" value="Genomic_DNA"/>
</dbReference>
<sequence>MRRHQRRVAGPREERRSPRDALPPRQQRAAGGAAAAQRRPPSAAAACGGRSGGCPEASFLHQIQREEGRPRPNNALPSAVAAWGSITGVQREEQRPAGGAFPSPDPAGGRAAAARQRPPLRCSGVGQRREEQRSAEGALPSPDPAGGRAADDL</sequence>
<proteinExistence type="predicted"/>
<dbReference type="PaxDb" id="39947-A0A0P0WHX1"/>
<dbReference type="InParanoid" id="A0A0P0WHX1"/>
<feature type="region of interest" description="Disordered" evidence="1">
    <location>
        <begin position="1"/>
        <end position="153"/>
    </location>
</feature>
<keyword evidence="3" id="KW-1185">Reference proteome</keyword>
<reference evidence="2 3" key="2">
    <citation type="journal article" date="2013" name="Plant Cell Physiol.">
        <title>Rice Annotation Project Database (RAP-DB): an integrative and interactive database for rice genomics.</title>
        <authorList>
            <person name="Sakai H."/>
            <person name="Lee S.S."/>
            <person name="Tanaka T."/>
            <person name="Numa H."/>
            <person name="Kim J."/>
            <person name="Kawahara Y."/>
            <person name="Wakimoto H."/>
            <person name="Yang C.C."/>
            <person name="Iwamoto M."/>
            <person name="Abe T."/>
            <person name="Yamada Y."/>
            <person name="Muto A."/>
            <person name="Inokuchi H."/>
            <person name="Ikemura T."/>
            <person name="Matsumoto T."/>
            <person name="Sasaki T."/>
            <person name="Itoh T."/>
        </authorList>
    </citation>
    <scope>NUCLEOTIDE SEQUENCE [LARGE SCALE GENOMIC DNA]</scope>
    <source>
        <strain evidence="3">cv. Nipponbare</strain>
    </source>
</reference>
<feature type="compositionally biased region" description="Low complexity" evidence="1">
    <location>
        <begin position="23"/>
        <end position="48"/>
    </location>
</feature>
<reference evidence="2 3" key="3">
    <citation type="journal article" date="2013" name="Rice">
        <title>Improvement of the Oryza sativa Nipponbare reference genome using next generation sequence and optical map data.</title>
        <authorList>
            <person name="Kawahara Y."/>
            <person name="de la Bastide M."/>
            <person name="Hamilton J.P."/>
            <person name="Kanamori H."/>
            <person name="McCombie W.R."/>
            <person name="Ouyang S."/>
            <person name="Schwartz D.C."/>
            <person name="Tanaka T."/>
            <person name="Wu J."/>
            <person name="Zhou S."/>
            <person name="Childs K.L."/>
            <person name="Davidson R.M."/>
            <person name="Lin H."/>
            <person name="Quesada-Ocampo L."/>
            <person name="Vaillancourt B."/>
            <person name="Sakai H."/>
            <person name="Lee S.S."/>
            <person name="Kim J."/>
            <person name="Numa H."/>
            <person name="Itoh T."/>
            <person name="Buell C.R."/>
            <person name="Matsumoto T."/>
        </authorList>
    </citation>
    <scope>NUCLEOTIDE SEQUENCE [LARGE SCALE GENOMIC DNA]</scope>
    <source>
        <strain evidence="3">cv. Nipponbare</strain>
    </source>
</reference>
<protein>
    <submittedName>
        <fullName evidence="2">Os05g0139551 protein</fullName>
    </submittedName>
</protein>
<dbReference type="AlphaFoldDB" id="A0A0P0WHX1"/>
<organism evidence="2 3">
    <name type="scientific">Oryza sativa subsp. japonica</name>
    <name type="common">Rice</name>
    <dbReference type="NCBI Taxonomy" id="39947"/>
    <lineage>
        <taxon>Eukaryota</taxon>
        <taxon>Viridiplantae</taxon>
        <taxon>Streptophyta</taxon>
        <taxon>Embryophyta</taxon>
        <taxon>Tracheophyta</taxon>
        <taxon>Spermatophyta</taxon>
        <taxon>Magnoliopsida</taxon>
        <taxon>Liliopsida</taxon>
        <taxon>Poales</taxon>
        <taxon>Poaceae</taxon>
        <taxon>BOP clade</taxon>
        <taxon>Oryzoideae</taxon>
        <taxon>Oryzeae</taxon>
        <taxon>Oryzinae</taxon>
        <taxon>Oryza</taxon>
        <taxon>Oryza sativa</taxon>
    </lineage>
</organism>
<evidence type="ECO:0000256" key="1">
    <source>
        <dbReference type="SAM" id="MobiDB-lite"/>
    </source>
</evidence>
<reference evidence="3" key="1">
    <citation type="journal article" date="2005" name="Nature">
        <title>The map-based sequence of the rice genome.</title>
        <authorList>
            <consortium name="International rice genome sequencing project (IRGSP)"/>
            <person name="Matsumoto T."/>
            <person name="Wu J."/>
            <person name="Kanamori H."/>
            <person name="Katayose Y."/>
            <person name="Fujisawa M."/>
            <person name="Namiki N."/>
            <person name="Mizuno H."/>
            <person name="Yamamoto K."/>
            <person name="Antonio B.A."/>
            <person name="Baba T."/>
            <person name="Sakata K."/>
            <person name="Nagamura Y."/>
            <person name="Aoki H."/>
            <person name="Arikawa K."/>
            <person name="Arita K."/>
            <person name="Bito T."/>
            <person name="Chiden Y."/>
            <person name="Fujitsuka N."/>
            <person name="Fukunaka R."/>
            <person name="Hamada M."/>
            <person name="Harada C."/>
            <person name="Hayashi A."/>
            <person name="Hijishita S."/>
            <person name="Honda M."/>
            <person name="Hosokawa S."/>
            <person name="Ichikawa Y."/>
            <person name="Idonuma A."/>
            <person name="Iijima M."/>
            <person name="Ikeda M."/>
            <person name="Ikeno M."/>
            <person name="Ito K."/>
            <person name="Ito S."/>
            <person name="Ito T."/>
            <person name="Ito Y."/>
            <person name="Ito Y."/>
            <person name="Iwabuchi A."/>
            <person name="Kamiya K."/>
            <person name="Karasawa W."/>
            <person name="Kurita K."/>
            <person name="Katagiri S."/>
            <person name="Kikuta A."/>
            <person name="Kobayashi H."/>
            <person name="Kobayashi N."/>
            <person name="Machita K."/>
            <person name="Maehara T."/>
            <person name="Masukawa M."/>
            <person name="Mizubayashi T."/>
            <person name="Mukai Y."/>
            <person name="Nagasaki H."/>
            <person name="Nagata Y."/>
            <person name="Naito S."/>
            <person name="Nakashima M."/>
            <person name="Nakama Y."/>
            <person name="Nakamichi Y."/>
            <person name="Nakamura M."/>
            <person name="Meguro A."/>
            <person name="Negishi M."/>
            <person name="Ohta I."/>
            <person name="Ohta T."/>
            <person name="Okamoto M."/>
            <person name="Ono N."/>
            <person name="Saji S."/>
            <person name="Sakaguchi M."/>
            <person name="Sakai K."/>
            <person name="Shibata M."/>
            <person name="Shimokawa T."/>
            <person name="Song J."/>
            <person name="Takazaki Y."/>
            <person name="Terasawa K."/>
            <person name="Tsugane M."/>
            <person name="Tsuji K."/>
            <person name="Ueda S."/>
            <person name="Waki K."/>
            <person name="Yamagata H."/>
            <person name="Yamamoto M."/>
            <person name="Yamamoto S."/>
            <person name="Yamane H."/>
            <person name="Yoshiki S."/>
            <person name="Yoshihara R."/>
            <person name="Yukawa K."/>
            <person name="Zhong H."/>
            <person name="Yano M."/>
            <person name="Yuan Q."/>
            <person name="Ouyang S."/>
            <person name="Liu J."/>
            <person name="Jones K.M."/>
            <person name="Gansberger K."/>
            <person name="Moffat K."/>
            <person name="Hill J."/>
            <person name="Bera J."/>
            <person name="Fadrosh D."/>
            <person name="Jin S."/>
            <person name="Johri S."/>
            <person name="Kim M."/>
            <person name="Overton L."/>
            <person name="Reardon M."/>
            <person name="Tsitrin T."/>
            <person name="Vuong H."/>
            <person name="Weaver B."/>
            <person name="Ciecko A."/>
            <person name="Tallon L."/>
            <person name="Jackson J."/>
            <person name="Pai G."/>
            <person name="Aken S.V."/>
            <person name="Utterback T."/>
            <person name="Reidmuller S."/>
            <person name="Feldblyum T."/>
            <person name="Hsiao J."/>
            <person name="Zismann V."/>
            <person name="Iobst S."/>
            <person name="de Vazeille A.R."/>
            <person name="Buell C.R."/>
            <person name="Ying K."/>
            <person name="Li Y."/>
            <person name="Lu T."/>
            <person name="Huang Y."/>
            <person name="Zhao Q."/>
            <person name="Feng Q."/>
            <person name="Zhang L."/>
            <person name="Zhu J."/>
            <person name="Weng Q."/>
            <person name="Mu J."/>
            <person name="Lu Y."/>
            <person name="Fan D."/>
            <person name="Liu Y."/>
            <person name="Guan J."/>
            <person name="Zhang Y."/>
            <person name="Yu S."/>
            <person name="Liu X."/>
            <person name="Zhang Y."/>
            <person name="Hong G."/>
            <person name="Han B."/>
            <person name="Choisne N."/>
            <person name="Demange N."/>
            <person name="Orjeda G."/>
            <person name="Samain S."/>
            <person name="Cattolico L."/>
            <person name="Pelletier E."/>
            <person name="Couloux A."/>
            <person name="Segurens B."/>
            <person name="Wincker P."/>
            <person name="D'Hont A."/>
            <person name="Scarpelli C."/>
            <person name="Weissenbach J."/>
            <person name="Salanoubat M."/>
            <person name="Quetier F."/>
            <person name="Yu Y."/>
            <person name="Kim H.R."/>
            <person name="Rambo T."/>
            <person name="Currie J."/>
            <person name="Collura K."/>
            <person name="Luo M."/>
            <person name="Yang T."/>
            <person name="Ammiraju J.S.S."/>
            <person name="Engler F."/>
            <person name="Soderlund C."/>
            <person name="Wing R.A."/>
            <person name="Palmer L.E."/>
            <person name="de la Bastide M."/>
            <person name="Spiegel L."/>
            <person name="Nascimento L."/>
            <person name="Zutavern T."/>
            <person name="O'Shaughnessy A."/>
            <person name="Dike S."/>
            <person name="Dedhia N."/>
            <person name="Preston R."/>
            <person name="Balija V."/>
            <person name="McCombie W.R."/>
            <person name="Chow T."/>
            <person name="Chen H."/>
            <person name="Chung M."/>
            <person name="Chen C."/>
            <person name="Shaw J."/>
            <person name="Wu H."/>
            <person name="Hsiao K."/>
            <person name="Chao Y."/>
            <person name="Chu M."/>
            <person name="Cheng C."/>
            <person name="Hour A."/>
            <person name="Lee P."/>
            <person name="Lin S."/>
            <person name="Lin Y."/>
            <person name="Liou J."/>
            <person name="Liu S."/>
            <person name="Hsing Y."/>
            <person name="Raghuvanshi S."/>
            <person name="Mohanty A."/>
            <person name="Bharti A.K."/>
            <person name="Gaur A."/>
            <person name="Gupta V."/>
            <person name="Kumar D."/>
            <person name="Ravi V."/>
            <person name="Vij S."/>
            <person name="Kapur A."/>
            <person name="Khurana P."/>
            <person name="Khurana P."/>
            <person name="Khurana J.P."/>
            <person name="Tyagi A.K."/>
            <person name="Gaikwad K."/>
            <person name="Singh A."/>
            <person name="Dalal V."/>
            <person name="Srivastava S."/>
            <person name="Dixit A."/>
            <person name="Pal A.K."/>
            <person name="Ghazi I.A."/>
            <person name="Yadav M."/>
            <person name="Pandit A."/>
            <person name="Bhargava A."/>
            <person name="Sureshbabu K."/>
            <person name="Batra K."/>
            <person name="Sharma T.R."/>
            <person name="Mohapatra T."/>
            <person name="Singh N.K."/>
            <person name="Messing J."/>
            <person name="Nelson A.B."/>
            <person name="Fuks G."/>
            <person name="Kavchok S."/>
            <person name="Keizer G."/>
            <person name="Linton E."/>
            <person name="Llaca V."/>
            <person name="Song R."/>
            <person name="Tanyolac B."/>
            <person name="Young S."/>
            <person name="Ho-Il K."/>
            <person name="Hahn J.H."/>
            <person name="Sangsakoo G."/>
            <person name="Vanavichit A."/>
            <person name="de Mattos Luiz.A.T."/>
            <person name="Zimmer P.D."/>
            <person name="Malone G."/>
            <person name="Dellagostin O."/>
            <person name="de Oliveira A.C."/>
            <person name="Bevan M."/>
            <person name="Bancroft I."/>
            <person name="Minx P."/>
            <person name="Cordum H."/>
            <person name="Wilson R."/>
            <person name="Cheng Z."/>
            <person name="Jin W."/>
            <person name="Jiang J."/>
            <person name="Leong S.A."/>
            <person name="Iwama H."/>
            <person name="Gojobori T."/>
            <person name="Itoh T."/>
            <person name="Niimura Y."/>
            <person name="Fujii Y."/>
            <person name="Habara T."/>
            <person name="Sakai H."/>
            <person name="Sato Y."/>
            <person name="Wilson G."/>
            <person name="Kumar K."/>
            <person name="McCouch S."/>
            <person name="Juretic N."/>
            <person name="Hoen D."/>
            <person name="Wright S."/>
            <person name="Bruskiewich R."/>
            <person name="Bureau T."/>
            <person name="Miyao A."/>
            <person name="Hirochika H."/>
            <person name="Nishikawa T."/>
            <person name="Kadowaki K."/>
            <person name="Sugiura M."/>
            <person name="Burr B."/>
            <person name="Sasaki T."/>
        </authorList>
    </citation>
    <scope>NUCLEOTIDE SEQUENCE [LARGE SCALE GENOMIC DNA]</scope>
    <source>
        <strain evidence="3">cv. Nipponbare</strain>
    </source>
</reference>
<dbReference type="Proteomes" id="UP000059680">
    <property type="component" value="Chromosome 5"/>
</dbReference>
<feature type="compositionally biased region" description="Basic and acidic residues" evidence="1">
    <location>
        <begin position="10"/>
        <end position="19"/>
    </location>
</feature>
<feature type="compositionally biased region" description="Low complexity" evidence="1">
    <location>
        <begin position="106"/>
        <end position="121"/>
    </location>
</feature>
<name>A0A0P0WHX1_ORYSJ</name>
<evidence type="ECO:0000313" key="2">
    <source>
        <dbReference type="EMBL" id="BAS92182.1"/>
    </source>
</evidence>
<gene>
    <name evidence="2" type="ordered locus">Os05g0139551</name>
    <name evidence="2" type="ORF">OSNPB_050139551</name>
</gene>
<evidence type="ECO:0000313" key="3">
    <source>
        <dbReference type="Proteomes" id="UP000059680"/>
    </source>
</evidence>
<accession>A0A0P0WHX1</accession>